<dbReference type="InterPro" id="IPR051268">
    <property type="entry name" value="Type-I_R_enzyme_R_subunit"/>
</dbReference>
<keyword evidence="10" id="KW-0238">DNA-binding</keyword>
<dbReference type="EC" id="3.1.21.3" evidence="3"/>
<comment type="catalytic activity">
    <reaction evidence="1">
        <text>Endonucleolytic cleavage of DNA to give random double-stranded fragments with terminal 5'-phosphates, ATP is simultaneously hydrolyzed.</text>
        <dbReference type="EC" id="3.1.21.3"/>
    </reaction>
</comment>
<evidence type="ECO:0000256" key="8">
    <source>
        <dbReference type="ARBA" id="ARBA00022801"/>
    </source>
</evidence>
<evidence type="ECO:0000259" key="11">
    <source>
        <dbReference type="Pfam" id="PF04313"/>
    </source>
</evidence>
<dbReference type="InterPro" id="IPR007409">
    <property type="entry name" value="Restrct_endonuc_type1_HsdR_N"/>
</dbReference>
<organism evidence="12 13">
    <name type="scientific">Deefgea tanakiae</name>
    <dbReference type="NCBI Taxonomy" id="2865840"/>
    <lineage>
        <taxon>Bacteria</taxon>
        <taxon>Pseudomonadati</taxon>
        <taxon>Pseudomonadota</taxon>
        <taxon>Betaproteobacteria</taxon>
        <taxon>Neisseriales</taxon>
        <taxon>Chitinibacteraceae</taxon>
        <taxon>Deefgea</taxon>
    </lineage>
</organism>
<dbReference type="RefSeq" id="WP_221004786.1">
    <property type="nucleotide sequence ID" value="NZ_CP081150.1"/>
</dbReference>
<feature type="domain" description="Restriction endonuclease type I HsdR N-terminal" evidence="11">
    <location>
        <begin position="5"/>
        <end position="92"/>
    </location>
</feature>
<evidence type="ECO:0000256" key="5">
    <source>
        <dbReference type="ARBA" id="ARBA00022741"/>
    </source>
</evidence>
<keyword evidence="8" id="KW-0378">Hydrolase</keyword>
<comment type="similarity">
    <text evidence="2">Belongs to the HsdR family.</text>
</comment>
<sequence>MTNDEFDKVELPALEQLQALGWIYLNGNDFAPTPNGEREYWREVVLEKRLRAAILRINPWISDENLRKVMREITHPVTVTLMEANQKLWQTLVHYQSVEQDLGYGRRG</sequence>
<evidence type="ECO:0000256" key="4">
    <source>
        <dbReference type="ARBA" id="ARBA00022722"/>
    </source>
</evidence>
<evidence type="ECO:0000256" key="6">
    <source>
        <dbReference type="ARBA" id="ARBA00022747"/>
    </source>
</evidence>
<keyword evidence="5" id="KW-0547">Nucleotide-binding</keyword>
<accession>A0ABX8Z1D7</accession>
<dbReference type="Proteomes" id="UP000825679">
    <property type="component" value="Chromosome"/>
</dbReference>
<evidence type="ECO:0000256" key="1">
    <source>
        <dbReference type="ARBA" id="ARBA00000851"/>
    </source>
</evidence>
<evidence type="ECO:0000256" key="9">
    <source>
        <dbReference type="ARBA" id="ARBA00022840"/>
    </source>
</evidence>
<keyword evidence="6" id="KW-0680">Restriction system</keyword>
<evidence type="ECO:0000256" key="2">
    <source>
        <dbReference type="ARBA" id="ARBA00008598"/>
    </source>
</evidence>
<evidence type="ECO:0000256" key="7">
    <source>
        <dbReference type="ARBA" id="ARBA00022759"/>
    </source>
</evidence>
<protein>
    <recommendedName>
        <fullName evidence="3">type I site-specific deoxyribonuclease</fullName>
        <ecNumber evidence="3">3.1.21.3</ecNumber>
    </recommendedName>
</protein>
<evidence type="ECO:0000256" key="10">
    <source>
        <dbReference type="ARBA" id="ARBA00023125"/>
    </source>
</evidence>
<proteinExistence type="inferred from homology"/>
<keyword evidence="13" id="KW-1185">Reference proteome</keyword>
<evidence type="ECO:0000256" key="3">
    <source>
        <dbReference type="ARBA" id="ARBA00012654"/>
    </source>
</evidence>
<keyword evidence="7" id="KW-0255">Endonuclease</keyword>
<dbReference type="EMBL" id="CP081150">
    <property type="protein sequence ID" value="QZA76378.1"/>
    <property type="molecule type" value="Genomic_DNA"/>
</dbReference>
<evidence type="ECO:0000313" key="12">
    <source>
        <dbReference type="EMBL" id="QZA76378.1"/>
    </source>
</evidence>
<keyword evidence="4" id="KW-0540">Nuclease</keyword>
<name>A0ABX8Z1D7_9NEIS</name>
<dbReference type="PANTHER" id="PTHR30195:SF15">
    <property type="entry name" value="TYPE I RESTRICTION ENZYME HINDI ENDONUCLEASE SUBUNIT"/>
    <property type="match status" value="1"/>
</dbReference>
<keyword evidence="9" id="KW-0067">ATP-binding</keyword>
<dbReference type="Pfam" id="PF04313">
    <property type="entry name" value="HSDR_N"/>
    <property type="match status" value="1"/>
</dbReference>
<reference evidence="12 13" key="1">
    <citation type="submission" date="2021-08" db="EMBL/GenBank/DDBJ databases">
        <title>complete genome sequencing of Deefgea sp. D25.</title>
        <authorList>
            <person name="Bae J.-W."/>
            <person name="Gim D.-H."/>
        </authorList>
    </citation>
    <scope>NUCLEOTIDE SEQUENCE [LARGE SCALE GENOMIC DNA]</scope>
    <source>
        <strain evidence="12 13">D25</strain>
    </source>
</reference>
<gene>
    <name evidence="12" type="ORF">K4H28_08435</name>
</gene>
<evidence type="ECO:0000313" key="13">
    <source>
        <dbReference type="Proteomes" id="UP000825679"/>
    </source>
</evidence>
<dbReference type="PANTHER" id="PTHR30195">
    <property type="entry name" value="TYPE I SITE-SPECIFIC DEOXYRIBONUCLEASE PROTEIN SUBUNIT M AND R"/>
    <property type="match status" value="1"/>
</dbReference>